<proteinExistence type="predicted"/>
<evidence type="ECO:0000313" key="1">
    <source>
        <dbReference type="Proteomes" id="UP000515135"/>
    </source>
</evidence>
<dbReference type="Gene3D" id="2.40.50.90">
    <property type="match status" value="1"/>
</dbReference>
<dbReference type="InterPro" id="IPR035437">
    <property type="entry name" value="SNase_OB-fold_sf"/>
</dbReference>
<gene>
    <name evidence="2" type="primary">LOC109475175</name>
</gene>
<dbReference type="Proteomes" id="UP000515135">
    <property type="component" value="Unplaced"/>
</dbReference>
<evidence type="ECO:0000313" key="2">
    <source>
        <dbReference type="RefSeq" id="XP_019631274.1"/>
    </source>
</evidence>
<dbReference type="KEGG" id="bbel:109475175"/>
<dbReference type="GeneID" id="109475175"/>
<organism evidence="1 2">
    <name type="scientific">Branchiostoma belcheri</name>
    <name type="common">Amphioxus</name>
    <dbReference type="NCBI Taxonomy" id="7741"/>
    <lineage>
        <taxon>Eukaryota</taxon>
        <taxon>Metazoa</taxon>
        <taxon>Chordata</taxon>
        <taxon>Cephalochordata</taxon>
        <taxon>Leptocardii</taxon>
        <taxon>Amphioxiformes</taxon>
        <taxon>Branchiostomatidae</taxon>
        <taxon>Branchiostoma</taxon>
    </lineage>
</organism>
<sequence>MAALPSTFHTLPIQAHEYQLAFITVPEDPEAKKDAQEAFVKDVLNQQLVLNVEYKNQGQDMVILLSADKSSDIGLGLVKDGLVIVEARREKRLQKIY</sequence>
<accession>A0A6P4ZBK9</accession>
<dbReference type="RefSeq" id="XP_019631274.1">
    <property type="nucleotide sequence ID" value="XM_019775715.1"/>
</dbReference>
<reference evidence="2" key="1">
    <citation type="submission" date="2025-08" db="UniProtKB">
        <authorList>
            <consortium name="RefSeq"/>
        </authorList>
    </citation>
    <scope>IDENTIFICATION</scope>
    <source>
        <tissue evidence="2">Gonad</tissue>
    </source>
</reference>
<dbReference type="OrthoDB" id="10023235at2759"/>
<dbReference type="SUPFAM" id="SSF50199">
    <property type="entry name" value="Staphylococcal nuclease"/>
    <property type="match status" value="1"/>
</dbReference>
<name>A0A6P4ZBK9_BRABE</name>
<protein>
    <submittedName>
        <fullName evidence="2">Staphylococcal nuclease domain-containing protein 1-like</fullName>
    </submittedName>
</protein>
<dbReference type="AlphaFoldDB" id="A0A6P4ZBK9"/>
<keyword evidence="1" id="KW-1185">Reference proteome</keyword>